<sequence length="80" mass="8965">MKKYVVTLILIMITITSVIFAYIKASEAEKYAEQVAVAQQEAERLRDEAVNLQEMAQEAAAEATLQMARAEEALRDCQSK</sequence>
<evidence type="ECO:0000313" key="3">
    <source>
        <dbReference type="Proteomes" id="UP000198393"/>
    </source>
</evidence>
<accession>A0A239LFW8</accession>
<evidence type="ECO:0000256" key="1">
    <source>
        <dbReference type="SAM" id="Coils"/>
    </source>
</evidence>
<dbReference type="Proteomes" id="UP000198393">
    <property type="component" value="Unassembled WGS sequence"/>
</dbReference>
<keyword evidence="1" id="KW-0175">Coiled coil</keyword>
<organism evidence="2 3">
    <name type="scientific">Ekhidna lutea</name>
    <dbReference type="NCBI Taxonomy" id="447679"/>
    <lineage>
        <taxon>Bacteria</taxon>
        <taxon>Pseudomonadati</taxon>
        <taxon>Bacteroidota</taxon>
        <taxon>Cytophagia</taxon>
        <taxon>Cytophagales</taxon>
        <taxon>Reichenbachiellaceae</taxon>
        <taxon>Ekhidna</taxon>
    </lineage>
</organism>
<gene>
    <name evidence="2" type="ORF">SAMN05421640_3234</name>
</gene>
<keyword evidence="3" id="KW-1185">Reference proteome</keyword>
<dbReference type="RefSeq" id="WP_089357903.1">
    <property type="nucleotide sequence ID" value="NZ_FZPD01000005.1"/>
</dbReference>
<dbReference type="EMBL" id="FZPD01000005">
    <property type="protein sequence ID" value="SNT29245.1"/>
    <property type="molecule type" value="Genomic_DNA"/>
</dbReference>
<evidence type="ECO:0000313" key="2">
    <source>
        <dbReference type="EMBL" id="SNT29245.1"/>
    </source>
</evidence>
<name>A0A239LFW8_EKHLU</name>
<proteinExistence type="predicted"/>
<dbReference type="AlphaFoldDB" id="A0A239LFW8"/>
<feature type="coiled-coil region" evidence="1">
    <location>
        <begin position="28"/>
        <end position="80"/>
    </location>
</feature>
<protein>
    <submittedName>
        <fullName evidence="2">Uncharacterized protein</fullName>
    </submittedName>
</protein>
<reference evidence="2 3" key="1">
    <citation type="submission" date="2017-06" db="EMBL/GenBank/DDBJ databases">
        <authorList>
            <person name="Kim H.J."/>
            <person name="Triplett B.A."/>
        </authorList>
    </citation>
    <scope>NUCLEOTIDE SEQUENCE [LARGE SCALE GENOMIC DNA]</scope>
    <source>
        <strain evidence="2 3">DSM 19307</strain>
    </source>
</reference>